<dbReference type="Gene3D" id="1.10.287.130">
    <property type="match status" value="1"/>
</dbReference>
<evidence type="ECO:0000256" key="3">
    <source>
        <dbReference type="SAM" id="Phobius"/>
    </source>
</evidence>
<proteinExistence type="predicted"/>
<dbReference type="InterPro" id="IPR003661">
    <property type="entry name" value="HisK_dim/P_dom"/>
</dbReference>
<keyword evidence="3" id="KW-0812">Transmembrane</keyword>
<evidence type="ECO:0000256" key="1">
    <source>
        <dbReference type="ARBA" id="ARBA00000085"/>
    </source>
</evidence>
<keyword evidence="5" id="KW-0418">Kinase</keyword>
<name>A0A849KDN2_9BURK</name>
<reference evidence="5 6" key="1">
    <citation type="submission" date="2020-05" db="EMBL/GenBank/DDBJ databases">
        <authorList>
            <person name="Khan S.A."/>
            <person name="Jeon C.O."/>
            <person name="Chun B.H."/>
        </authorList>
    </citation>
    <scope>NUCLEOTIDE SEQUENCE [LARGE SCALE GENOMIC DNA]</scope>
    <source>
        <strain evidence="5 6">B156</strain>
    </source>
</reference>
<dbReference type="InterPro" id="IPR036097">
    <property type="entry name" value="HisK_dim/P_sf"/>
</dbReference>
<comment type="caution">
    <text evidence="5">The sequence shown here is derived from an EMBL/GenBank/DDBJ whole genome shotgun (WGS) entry which is preliminary data.</text>
</comment>
<dbReference type="PANTHER" id="PTHR43065">
    <property type="entry name" value="SENSOR HISTIDINE KINASE"/>
    <property type="match status" value="1"/>
</dbReference>
<organism evidence="5 6">
    <name type="scientific">Ramlibacter montanisoli</name>
    <dbReference type="NCBI Taxonomy" id="2732512"/>
    <lineage>
        <taxon>Bacteria</taxon>
        <taxon>Pseudomonadati</taxon>
        <taxon>Pseudomonadota</taxon>
        <taxon>Betaproteobacteria</taxon>
        <taxon>Burkholderiales</taxon>
        <taxon>Comamonadaceae</taxon>
        <taxon>Ramlibacter</taxon>
    </lineage>
</organism>
<evidence type="ECO:0000259" key="4">
    <source>
        <dbReference type="SMART" id="SM00388"/>
    </source>
</evidence>
<feature type="transmembrane region" description="Helical" evidence="3">
    <location>
        <begin position="12"/>
        <end position="30"/>
    </location>
</feature>
<dbReference type="EC" id="2.7.13.3" evidence="2"/>
<dbReference type="AlphaFoldDB" id="A0A849KDN2"/>
<dbReference type="RefSeq" id="WP_171561007.1">
    <property type="nucleotide sequence ID" value="NZ_JABFCS010000001.1"/>
</dbReference>
<accession>A0A849KDN2</accession>
<reference evidence="5 6" key="2">
    <citation type="submission" date="2020-06" db="EMBL/GenBank/DDBJ databases">
        <title>Ramlibacter rhizophilus sp. nov., isolated from rhizosphere soil of national flower Mugunghwa from South Korea.</title>
        <authorList>
            <person name="Zheng-Fei Y."/>
            <person name="Huan T."/>
        </authorList>
    </citation>
    <scope>NUCLEOTIDE SEQUENCE [LARGE SCALE GENOMIC DNA]</scope>
    <source>
        <strain evidence="5 6">B156</strain>
    </source>
</reference>
<dbReference type="PANTHER" id="PTHR43065:SF52">
    <property type="entry name" value="SENSOR PROTEIN KINASE PILS"/>
    <property type="match status" value="1"/>
</dbReference>
<keyword evidence="6" id="KW-1185">Reference proteome</keyword>
<dbReference type="GO" id="GO:0000155">
    <property type="term" value="F:phosphorelay sensor kinase activity"/>
    <property type="evidence" value="ECO:0007669"/>
    <property type="project" value="InterPro"/>
</dbReference>
<comment type="catalytic activity">
    <reaction evidence="1">
        <text>ATP + protein L-histidine = ADP + protein N-phospho-L-histidine.</text>
        <dbReference type="EC" id="2.7.13.3"/>
    </reaction>
</comment>
<feature type="domain" description="Signal transduction histidine kinase dimerisation/phosphoacceptor" evidence="4">
    <location>
        <begin position="335"/>
        <end position="401"/>
    </location>
</feature>
<dbReference type="Pfam" id="PF00512">
    <property type="entry name" value="HisKA"/>
    <property type="match status" value="1"/>
</dbReference>
<sequence length="540" mass="58568">MASQRFQLTRYFTLTSLAAFAVLGAALFFLQRGEEKYFDAVQREQTAFFARVQAELLQEQRDAARANLVSVHEAGHVTLTRVFANALWASHFAPLVSQAQSVAIEPCRPTEGRAGPGPAVQDAQKACIEKVHARIMALPAFAQVDPPVRSMMRGTAVFKIKVYDLRGLTVYSSELAQVGEDKVENAGWKAAAAGKVASELVHRNQFSAFEGVVHDRDLIQSYIPVTAPGGALAGVFEIYSDVTPMLQQLDAAAARTAAVGARNQERMGEGTARNQEAVETASNRFILTIIGLLVLTYAALLLLVRRGQGMIDRDARLREQAALREQEWHRDKMATMGAMAANISHEVGNPLAIISGLAEEIGQWREPADLNPEFPRMIVEQTARIANMTRRINDFASAGRDTPEELDINALVQSVCDFLYFDRRFHGTPIDLRLQPGLPACRGVPDHLTEVLMGLLQAFEQGCQSCGTTGARLAVETGQREGEITVRISGSCASGNAGCVFPVGDPRLESARGRIEAMAGRIVPAGPAVEIYLPCAAISA</sequence>
<dbReference type="EMBL" id="JABFCS010000001">
    <property type="protein sequence ID" value="NNU44297.1"/>
    <property type="molecule type" value="Genomic_DNA"/>
</dbReference>
<feature type="transmembrane region" description="Helical" evidence="3">
    <location>
        <begin position="285"/>
        <end position="304"/>
    </location>
</feature>
<evidence type="ECO:0000256" key="2">
    <source>
        <dbReference type="ARBA" id="ARBA00012438"/>
    </source>
</evidence>
<keyword evidence="3" id="KW-0472">Membrane</keyword>
<evidence type="ECO:0000313" key="5">
    <source>
        <dbReference type="EMBL" id="NNU44297.1"/>
    </source>
</evidence>
<dbReference type="CDD" id="cd00082">
    <property type="entry name" value="HisKA"/>
    <property type="match status" value="1"/>
</dbReference>
<keyword evidence="5" id="KW-0808">Transferase</keyword>
<evidence type="ECO:0000313" key="6">
    <source>
        <dbReference type="Proteomes" id="UP000552954"/>
    </source>
</evidence>
<dbReference type="Proteomes" id="UP000552954">
    <property type="component" value="Unassembled WGS sequence"/>
</dbReference>
<keyword evidence="3" id="KW-1133">Transmembrane helix</keyword>
<protein>
    <recommendedName>
        <fullName evidence="2">histidine kinase</fullName>
        <ecNumber evidence="2">2.7.13.3</ecNumber>
    </recommendedName>
</protein>
<dbReference type="SMART" id="SM00388">
    <property type="entry name" value="HisKA"/>
    <property type="match status" value="1"/>
</dbReference>
<gene>
    <name evidence="5" type="ORF">HK415_15715</name>
</gene>
<dbReference type="SUPFAM" id="SSF47384">
    <property type="entry name" value="Homodimeric domain of signal transducing histidine kinase"/>
    <property type="match status" value="1"/>
</dbReference>